<organism evidence="2 3">
    <name type="scientific">Fusarium longipes</name>
    <dbReference type="NCBI Taxonomy" id="694270"/>
    <lineage>
        <taxon>Eukaryota</taxon>
        <taxon>Fungi</taxon>
        <taxon>Dikarya</taxon>
        <taxon>Ascomycota</taxon>
        <taxon>Pezizomycotina</taxon>
        <taxon>Sordariomycetes</taxon>
        <taxon>Hypocreomycetidae</taxon>
        <taxon>Hypocreales</taxon>
        <taxon>Nectriaceae</taxon>
        <taxon>Fusarium</taxon>
    </lineage>
</organism>
<dbReference type="AlphaFoldDB" id="A0A395SGC2"/>
<dbReference type="STRING" id="694270.A0A395SGC2"/>
<dbReference type="EMBL" id="PXOG01000163">
    <property type="protein sequence ID" value="RGP71139.1"/>
    <property type="molecule type" value="Genomic_DNA"/>
</dbReference>
<comment type="caution">
    <text evidence="2">The sequence shown here is derived from an EMBL/GenBank/DDBJ whole genome shotgun (WGS) entry which is preliminary data.</text>
</comment>
<feature type="region of interest" description="Disordered" evidence="1">
    <location>
        <begin position="403"/>
        <end position="472"/>
    </location>
</feature>
<sequence>MDQPMGPTFKTINWSENDDGQQKNDQDSHLETLGQDKVTRWMRDGLQYGVLYCDRLPDISNVAQPVEKSVNYMDMLQLWTSDLESNVNLERASPQPQTDHHTMSLEEKRESDIERERTFYDMLVNAGGRPWYPRTLIDQVARNPGKYDELLQYWRHDSNGSEKEQWKVFEQQLERWNLFCRYQKRVRQNSDTFAEYSARCTRRLYKQSLSAGLHMRQDLKDQDPLSHLLEYLCFELAECKRYSWYKRYHQNYENAWQTLVDSKVLHPHESQSLVDTVQYTPSQDDERTRLRQAVEAASSEVLLAERDSLNPSLRGPKAQRKLFEARAKLDSAIEAFDHFQHRVDAIKKYRDTTSTYREARGGSQRHQILLRWMQQQIPLIEKDLGLMYSTTPLALEGDILTETDSDESDDQGVSAPSSCTSSICGHGGLQRSESKKRSRLESISAEATQSRSKAPSKRSRHDVESGSASSYR</sequence>
<keyword evidence="3" id="KW-1185">Reference proteome</keyword>
<evidence type="ECO:0000313" key="3">
    <source>
        <dbReference type="Proteomes" id="UP000266234"/>
    </source>
</evidence>
<reference evidence="2 3" key="1">
    <citation type="journal article" date="2018" name="PLoS Pathog.">
        <title>Evolution of structural diversity of trichothecenes, a family of toxins produced by plant pathogenic and entomopathogenic fungi.</title>
        <authorList>
            <person name="Proctor R.H."/>
            <person name="McCormick S.P."/>
            <person name="Kim H.S."/>
            <person name="Cardoza R.E."/>
            <person name="Stanley A.M."/>
            <person name="Lindo L."/>
            <person name="Kelly A."/>
            <person name="Brown D.W."/>
            <person name="Lee T."/>
            <person name="Vaughan M.M."/>
            <person name="Alexander N.J."/>
            <person name="Busman M."/>
            <person name="Gutierrez S."/>
        </authorList>
    </citation>
    <scope>NUCLEOTIDE SEQUENCE [LARGE SCALE GENOMIC DNA]</scope>
    <source>
        <strain evidence="2 3">NRRL 20695</strain>
    </source>
</reference>
<accession>A0A395SGC2</accession>
<feature type="compositionally biased region" description="Polar residues" evidence="1">
    <location>
        <begin position="414"/>
        <end position="423"/>
    </location>
</feature>
<dbReference type="Proteomes" id="UP000266234">
    <property type="component" value="Unassembled WGS sequence"/>
</dbReference>
<proteinExistence type="predicted"/>
<gene>
    <name evidence="2" type="ORF">FLONG3_7267</name>
</gene>
<protein>
    <submittedName>
        <fullName evidence="2">Uncharacterized protein</fullName>
    </submittedName>
</protein>
<feature type="compositionally biased region" description="Basic and acidic residues" evidence="1">
    <location>
        <begin position="20"/>
        <end position="30"/>
    </location>
</feature>
<evidence type="ECO:0000313" key="2">
    <source>
        <dbReference type="EMBL" id="RGP71139.1"/>
    </source>
</evidence>
<name>A0A395SGC2_9HYPO</name>
<feature type="region of interest" description="Disordered" evidence="1">
    <location>
        <begin position="1"/>
        <end position="31"/>
    </location>
</feature>
<evidence type="ECO:0000256" key="1">
    <source>
        <dbReference type="SAM" id="MobiDB-lite"/>
    </source>
</evidence>
<dbReference type="OrthoDB" id="5419928at2759"/>